<protein>
    <submittedName>
        <fullName evidence="4">Helicase</fullName>
    </submittedName>
</protein>
<dbReference type="InterPro" id="IPR014907">
    <property type="entry name" value="BT4734-like_N"/>
</dbReference>
<dbReference type="Pfam" id="PF08800">
    <property type="entry name" value="BT4734-like_N"/>
    <property type="match status" value="1"/>
</dbReference>
<reference evidence="4 5" key="1">
    <citation type="submission" date="2018-10" db="EMBL/GenBank/DDBJ databases">
        <title>Draft Genome Sequence of Bacteroides sp. KCTC 15687.</title>
        <authorList>
            <person name="Yu S.Y."/>
            <person name="Kim J.S."/>
            <person name="Oh B.S."/>
            <person name="Park S.H."/>
            <person name="Kang S.W."/>
            <person name="Park J.E."/>
            <person name="Choi S.H."/>
            <person name="Han K.I."/>
            <person name="Lee K.C."/>
            <person name="Eom M.K."/>
            <person name="Suh M.K."/>
            <person name="Lee D.H."/>
            <person name="Yoon H."/>
            <person name="Kim B."/>
            <person name="Yang S.J."/>
            <person name="Lee J.S."/>
            <person name="Lee J.H."/>
        </authorList>
    </citation>
    <scope>NUCLEOTIDE SEQUENCE [LARGE SCALE GENOMIC DNA]</scope>
    <source>
        <strain evidence="4 5">KCTC 15687</strain>
    </source>
</reference>
<name>A0A401M1R7_9BACE</name>
<dbReference type="Pfam" id="PF05272">
    <property type="entry name" value="VapE-like_dom"/>
    <property type="match status" value="1"/>
</dbReference>
<dbReference type="OrthoDB" id="9801888at2"/>
<evidence type="ECO:0000313" key="5">
    <source>
        <dbReference type="Proteomes" id="UP000288079"/>
    </source>
</evidence>
<accession>A0A401M1R7</accession>
<dbReference type="PANTHER" id="PTHR34985">
    <property type="entry name" value="SLR0554 PROTEIN"/>
    <property type="match status" value="1"/>
</dbReference>
<dbReference type="Proteomes" id="UP000288079">
    <property type="component" value="Unassembled WGS sequence"/>
</dbReference>
<feature type="domain" description="DUF3874" evidence="3">
    <location>
        <begin position="624"/>
        <end position="694"/>
    </location>
</feature>
<dbReference type="PANTHER" id="PTHR34985:SF1">
    <property type="entry name" value="SLR0554 PROTEIN"/>
    <property type="match status" value="1"/>
</dbReference>
<dbReference type="EMBL" id="BHWB01000041">
    <property type="protein sequence ID" value="GCB37779.1"/>
    <property type="molecule type" value="Genomic_DNA"/>
</dbReference>
<keyword evidence="4" id="KW-0347">Helicase</keyword>
<comment type="caution">
    <text evidence="4">The sequence shown here is derived from an EMBL/GenBank/DDBJ whole genome shotgun (WGS) entry which is preliminary data.</text>
</comment>
<dbReference type="AlphaFoldDB" id="A0A401M1R7"/>
<keyword evidence="4" id="KW-0547">Nucleotide-binding</keyword>
<feature type="domain" description="Virulence-associated protein E-like" evidence="1">
    <location>
        <begin position="410"/>
        <end position="622"/>
    </location>
</feature>
<dbReference type="SUPFAM" id="SSF52540">
    <property type="entry name" value="P-loop containing nucleoside triphosphate hydrolases"/>
    <property type="match status" value="1"/>
</dbReference>
<evidence type="ECO:0000259" key="2">
    <source>
        <dbReference type="Pfam" id="PF08800"/>
    </source>
</evidence>
<dbReference type="InterPro" id="IPR007936">
    <property type="entry name" value="VapE-like_dom"/>
</dbReference>
<sequence>MKVTQLRDKDKTTALTTLDIETWIKKTLTETKLQPVSTFREILRYALPDTRCYDADKLPKILPAAEFRRTEAGKQLKNYNGIVEITVGPLAGKSEITLVKQQAWQQPQTYCVFTGSSGKTVKIWTRFTRPDQSLPQKKEEAEVFHAHAYRLAVKCYQPQLPFNILPKEPTLEQFSRLSYDPELMYRPDAVPFYLSQPTRMPEEMSYQETLHSEKSPLTRAVPGYDIQNTVFMLFEAALRKTREEIHEAENNGALPREEDFQALVTQLAINCFHSGIPEEETVKRTIFHFYLRRQETLVRQLIRNIYDNYNGFGKQNGLKKEQLLALQTEEFMKRRYDFRYNTQIGEVEYRERNSFRFHFNPIDKRALNSIALDAQSEGIPLWDRDISRYIYSNRVPVFNPLEDFLYHLPTWDGKDRIREMAQTVPCQNQYWVELFHRWFLNMVIHWRGTDKKYANNVSPLLVGAQGTRKSTFCRSIIPPAIRAYYTDSIDFSRKRDAELSLNRFALINIDEFDQISDTQQGFLKHILQKPVVNMRKPYGTAVLEMRRYASFIATSNQKDLLTDPSGSRRFICIEVTETIDTSHAIDYEQLYAQAMYELDHGERYWFDQDEERIMTENNREFEQQSLEEQLFYRYFRPAPEDKEGEWLSPAEILEEVKGNSAIPLSNKRVSIFGRVLHKHEIPSKRSRRGTLYHVTRIA</sequence>
<dbReference type="Pfam" id="PF12990">
    <property type="entry name" value="DUF3874"/>
    <property type="match status" value="1"/>
</dbReference>
<dbReference type="InterPro" id="IPR027417">
    <property type="entry name" value="P-loop_NTPase"/>
</dbReference>
<keyword evidence="4" id="KW-0378">Hydrolase</keyword>
<evidence type="ECO:0000313" key="4">
    <source>
        <dbReference type="EMBL" id="GCB37779.1"/>
    </source>
</evidence>
<dbReference type="RefSeq" id="WP_125043250.1">
    <property type="nucleotide sequence ID" value="NZ_BHWB01000041.1"/>
</dbReference>
<keyword evidence="4" id="KW-0067">ATP-binding</keyword>
<feature type="domain" description="BT4734-like N-terminal" evidence="2">
    <location>
        <begin position="55"/>
        <end position="185"/>
    </location>
</feature>
<proteinExistence type="predicted"/>
<organism evidence="4 5">
    <name type="scientific">Bacteroides faecalis</name>
    <dbReference type="NCBI Taxonomy" id="2447885"/>
    <lineage>
        <taxon>Bacteria</taxon>
        <taxon>Pseudomonadati</taxon>
        <taxon>Bacteroidota</taxon>
        <taxon>Bacteroidia</taxon>
        <taxon>Bacteroidales</taxon>
        <taxon>Bacteroidaceae</taxon>
        <taxon>Bacteroides</taxon>
    </lineage>
</organism>
<dbReference type="GO" id="GO:0004386">
    <property type="term" value="F:helicase activity"/>
    <property type="evidence" value="ECO:0007669"/>
    <property type="project" value="UniProtKB-KW"/>
</dbReference>
<keyword evidence="5" id="KW-1185">Reference proteome</keyword>
<dbReference type="InterPro" id="IPR024450">
    <property type="entry name" value="DUF3874"/>
</dbReference>
<gene>
    <name evidence="4" type="ORF">KGMB02408_47240</name>
</gene>
<evidence type="ECO:0000259" key="3">
    <source>
        <dbReference type="Pfam" id="PF12990"/>
    </source>
</evidence>
<evidence type="ECO:0000259" key="1">
    <source>
        <dbReference type="Pfam" id="PF05272"/>
    </source>
</evidence>